<organism evidence="7 8">
    <name type="scientific">Paenibacillus residui</name>
    <dbReference type="NCBI Taxonomy" id="629724"/>
    <lineage>
        <taxon>Bacteria</taxon>
        <taxon>Bacillati</taxon>
        <taxon>Bacillota</taxon>
        <taxon>Bacilli</taxon>
        <taxon>Bacillales</taxon>
        <taxon>Paenibacillaceae</taxon>
        <taxon>Paenibacillus</taxon>
    </lineage>
</organism>
<dbReference type="NCBIfam" id="TIGR00765">
    <property type="entry name" value="yihY_not_rbn"/>
    <property type="match status" value="1"/>
</dbReference>
<feature type="transmembrane region" description="Helical" evidence="6">
    <location>
        <begin position="183"/>
        <end position="203"/>
    </location>
</feature>
<feature type="transmembrane region" description="Helical" evidence="6">
    <location>
        <begin position="248"/>
        <end position="270"/>
    </location>
</feature>
<evidence type="ECO:0000256" key="4">
    <source>
        <dbReference type="ARBA" id="ARBA00022989"/>
    </source>
</evidence>
<evidence type="ECO:0000256" key="6">
    <source>
        <dbReference type="SAM" id="Phobius"/>
    </source>
</evidence>
<feature type="transmembrane region" description="Helical" evidence="6">
    <location>
        <begin position="96"/>
        <end position="117"/>
    </location>
</feature>
<dbReference type="PIRSF" id="PIRSF035875">
    <property type="entry name" value="RNase_BN"/>
    <property type="match status" value="1"/>
</dbReference>
<comment type="caution">
    <text evidence="7">The sequence shown here is derived from an EMBL/GenBank/DDBJ whole genome shotgun (WGS) entry which is preliminary data.</text>
</comment>
<dbReference type="EMBL" id="JBHTIU010000010">
    <property type="protein sequence ID" value="MFD0868210.1"/>
    <property type="molecule type" value="Genomic_DNA"/>
</dbReference>
<dbReference type="Proteomes" id="UP001597120">
    <property type="component" value="Unassembled WGS sequence"/>
</dbReference>
<evidence type="ECO:0000313" key="8">
    <source>
        <dbReference type="Proteomes" id="UP001597120"/>
    </source>
</evidence>
<evidence type="ECO:0000313" key="7">
    <source>
        <dbReference type="EMBL" id="MFD0868210.1"/>
    </source>
</evidence>
<evidence type="ECO:0000256" key="1">
    <source>
        <dbReference type="ARBA" id="ARBA00004651"/>
    </source>
</evidence>
<protein>
    <submittedName>
        <fullName evidence="7">YihY/virulence factor BrkB family protein</fullName>
    </submittedName>
</protein>
<feature type="transmembrane region" description="Helical" evidence="6">
    <location>
        <begin position="215"/>
        <end position="236"/>
    </location>
</feature>
<name>A0ABW3D4C3_9BACL</name>
<feature type="transmembrane region" description="Helical" evidence="6">
    <location>
        <begin position="39"/>
        <end position="59"/>
    </location>
</feature>
<accession>A0ABW3D4C3</accession>
<dbReference type="InterPro" id="IPR017039">
    <property type="entry name" value="Virul_fac_BrkB"/>
</dbReference>
<gene>
    <name evidence="7" type="ORF">ACFQ03_03545</name>
</gene>
<keyword evidence="2" id="KW-1003">Cell membrane</keyword>
<comment type="subcellular location">
    <subcellularLocation>
        <location evidence="1">Cell membrane</location>
        <topology evidence="1">Multi-pass membrane protein</topology>
    </subcellularLocation>
</comment>
<keyword evidence="8" id="KW-1185">Reference proteome</keyword>
<reference evidence="8" key="1">
    <citation type="journal article" date="2019" name="Int. J. Syst. Evol. Microbiol.">
        <title>The Global Catalogue of Microorganisms (GCM) 10K type strain sequencing project: providing services to taxonomists for standard genome sequencing and annotation.</title>
        <authorList>
            <consortium name="The Broad Institute Genomics Platform"/>
            <consortium name="The Broad Institute Genome Sequencing Center for Infectious Disease"/>
            <person name="Wu L."/>
            <person name="Ma J."/>
        </authorList>
    </citation>
    <scope>NUCLEOTIDE SEQUENCE [LARGE SCALE GENOMIC DNA]</scope>
    <source>
        <strain evidence="8">CCUG 57263</strain>
    </source>
</reference>
<dbReference type="PANTHER" id="PTHR30213">
    <property type="entry name" value="INNER MEMBRANE PROTEIN YHJD"/>
    <property type="match status" value="1"/>
</dbReference>
<feature type="transmembrane region" description="Helical" evidence="6">
    <location>
        <begin position="138"/>
        <end position="163"/>
    </location>
</feature>
<dbReference type="RefSeq" id="WP_260982223.1">
    <property type="nucleotide sequence ID" value="NZ_JBHTIU010000010.1"/>
</dbReference>
<evidence type="ECO:0000256" key="5">
    <source>
        <dbReference type="ARBA" id="ARBA00023136"/>
    </source>
</evidence>
<evidence type="ECO:0000256" key="3">
    <source>
        <dbReference type="ARBA" id="ARBA00022692"/>
    </source>
</evidence>
<dbReference type="PANTHER" id="PTHR30213:SF0">
    <property type="entry name" value="UPF0761 MEMBRANE PROTEIN YIHY"/>
    <property type="match status" value="1"/>
</dbReference>
<keyword evidence="5 6" id="KW-0472">Membrane</keyword>
<sequence>MPYSKKGGAPIKRSVSFLYHLYTRFQEDEVPALGAQMTYYLILSFFPFLIFLASLIGFLPVTPEEMIESAAILLPQLSTQTILTYMHQLKLESSGALMSIGMIAAVWSASKGTMAIMKGLNKAYGEKETRPYWKVRGISILFTLLITFIILFCLIVLIFGKVVSEHLLALLPLPEVANAVWNGAKYAIPLGIMTTIFMILYRLSPNRTTTWRETVPGALFTTASWVAVSLLFSFYVNHFSSYSKTYGSIGGMIVFLIWLYISSTIIVIGGEINAALTFLREGKIDPPDKLFFLPFPWKRKKKDKPNDPPIRLN</sequence>
<keyword evidence="3 6" id="KW-0812">Transmembrane</keyword>
<evidence type="ECO:0000256" key="2">
    <source>
        <dbReference type="ARBA" id="ARBA00022475"/>
    </source>
</evidence>
<proteinExistence type="predicted"/>
<dbReference type="Pfam" id="PF03631">
    <property type="entry name" value="Virul_fac_BrkB"/>
    <property type="match status" value="1"/>
</dbReference>
<keyword evidence="4 6" id="KW-1133">Transmembrane helix</keyword>